<evidence type="ECO:0000256" key="10">
    <source>
        <dbReference type="ARBA" id="ARBA00023077"/>
    </source>
</evidence>
<dbReference type="InterPro" id="IPR036942">
    <property type="entry name" value="Beta-barrel_TonB_sf"/>
</dbReference>
<dbReference type="InterPro" id="IPR012910">
    <property type="entry name" value="Plug_dom"/>
</dbReference>
<evidence type="ECO:0000256" key="1">
    <source>
        <dbReference type="ARBA" id="ARBA00004571"/>
    </source>
</evidence>
<dbReference type="InterPro" id="IPR010917">
    <property type="entry name" value="TonB_rcpt_CS"/>
</dbReference>
<dbReference type="Pfam" id="PF07715">
    <property type="entry name" value="Plug"/>
    <property type="match status" value="1"/>
</dbReference>
<keyword evidence="12 20" id="KW-0675">Receptor</keyword>
<evidence type="ECO:0000313" key="20">
    <source>
        <dbReference type="EMBL" id="MFC3032246.1"/>
    </source>
</evidence>
<evidence type="ECO:0000256" key="3">
    <source>
        <dbReference type="ARBA" id="ARBA00022448"/>
    </source>
</evidence>
<evidence type="ECO:0000256" key="2">
    <source>
        <dbReference type="ARBA" id="ARBA00009810"/>
    </source>
</evidence>
<evidence type="ECO:0000256" key="9">
    <source>
        <dbReference type="ARBA" id="ARBA00023065"/>
    </source>
</evidence>
<dbReference type="CDD" id="cd01347">
    <property type="entry name" value="ligand_gated_channel"/>
    <property type="match status" value="1"/>
</dbReference>
<evidence type="ECO:0000256" key="16">
    <source>
        <dbReference type="RuleBase" id="RU003357"/>
    </source>
</evidence>
<comment type="subcellular location">
    <subcellularLocation>
        <location evidence="1 14">Cell outer membrane</location>
        <topology evidence="1 14">Multi-pass membrane protein</topology>
    </subcellularLocation>
</comment>
<name>A0ABV7CI78_9GAMM</name>
<keyword evidence="5" id="KW-0410">Iron transport</keyword>
<dbReference type="Gene3D" id="2.40.170.20">
    <property type="entry name" value="TonB-dependent receptor, beta-barrel domain"/>
    <property type="match status" value="1"/>
</dbReference>
<dbReference type="InterPro" id="IPR039426">
    <property type="entry name" value="TonB-dep_rcpt-like"/>
</dbReference>
<reference evidence="21" key="1">
    <citation type="journal article" date="2019" name="Int. J. Syst. Evol. Microbiol.">
        <title>The Global Catalogue of Microorganisms (GCM) 10K type strain sequencing project: providing services to taxonomists for standard genome sequencing and annotation.</title>
        <authorList>
            <consortium name="The Broad Institute Genomics Platform"/>
            <consortium name="The Broad Institute Genome Sequencing Center for Infectious Disease"/>
            <person name="Wu L."/>
            <person name="Ma J."/>
        </authorList>
    </citation>
    <scope>NUCLEOTIDE SEQUENCE [LARGE SCALE GENOMIC DNA]</scope>
    <source>
        <strain evidence="21">KCTC 42730</strain>
    </source>
</reference>
<evidence type="ECO:0000256" key="6">
    <source>
        <dbReference type="ARBA" id="ARBA00022692"/>
    </source>
</evidence>
<evidence type="ECO:0000256" key="11">
    <source>
        <dbReference type="ARBA" id="ARBA00023136"/>
    </source>
</evidence>
<keyword evidence="8" id="KW-0408">Iron</keyword>
<sequence>MQNHSTLCVPLLTSSYSRVALGIALAVSAVSFNAIADDAGDKAKKRPEVIVVVGDKLDDVLRQPGSVALVTAAELEIRQPRSTEEALRNVSGVAVKPEEESAVVANIGVRGLSSADYKTLILEDGVPVAPGLFVGNGRYYNPRIQRMEAIEVLKGAASLRFGPSTIGGVINYVTKQPEDGVQVYARAGSFNTQSVTLEVGGSNPSKDAYFGAQISHDKSDGFMDKDYDMTDIMIKAGMDIGQDQSVSVKYTDYDNDANISYRGLFLGAYENGERYNPAPDDYFLTGRRSLDITHEWEINAETTLSTLVYGSEMYRDYWRYGTDNNASMAAGRWIYTDKLNGNNRAFERFGVDSRLQLEHTLFGLKSETEVGVRYMYESMDDQTIAATRETPRTGSLSKDVTDSAKSTALHLQNRFELNEHLAITAGVRVEHYEQNREDKRKAEQAQTSNTEVLPGLGMTYQLTPQLQAFASVYKAFSPALNGDALNGLDDQELAAERSVNFEAGLRGQQQQFKYELAYFRMDFDNQIIPANSNSQFQRTNGGETLHQGLEGQFNWQLNDAFNLTANATYVPDAEFDGARYNAQGDVTTPDGNRVTYTPKWIANMALEHHYGKLRTSLSVHYTGDQFTDVKNSVALKESTSGFFTGQIDAYTLLDLNAVYEVNSALTLSASVKNLADKEYIASLRQGIYVGTERSFDVALRYKF</sequence>
<dbReference type="Proteomes" id="UP001595453">
    <property type="component" value="Unassembled WGS sequence"/>
</dbReference>
<proteinExistence type="inferred from homology"/>
<evidence type="ECO:0000256" key="4">
    <source>
        <dbReference type="ARBA" id="ARBA00022452"/>
    </source>
</evidence>
<accession>A0ABV7CI78</accession>
<keyword evidence="21" id="KW-1185">Reference proteome</keyword>
<keyword evidence="3 14" id="KW-0813">Transport</keyword>
<evidence type="ECO:0000259" key="19">
    <source>
        <dbReference type="Pfam" id="PF07715"/>
    </source>
</evidence>
<evidence type="ECO:0000256" key="13">
    <source>
        <dbReference type="ARBA" id="ARBA00023237"/>
    </source>
</evidence>
<keyword evidence="9" id="KW-0406">Ion transport</keyword>
<protein>
    <submittedName>
        <fullName evidence="20">TonB-dependent receptor family protein</fullName>
    </submittedName>
</protein>
<dbReference type="PANTHER" id="PTHR30442:SF0">
    <property type="entry name" value="FE(3+) DICITRATE TRANSPORT PROTEIN FECA"/>
    <property type="match status" value="1"/>
</dbReference>
<evidence type="ECO:0000256" key="5">
    <source>
        <dbReference type="ARBA" id="ARBA00022496"/>
    </source>
</evidence>
<comment type="similarity">
    <text evidence="2 14 16">Belongs to the TonB-dependent receptor family.</text>
</comment>
<keyword evidence="7 17" id="KW-0732">Signal</keyword>
<dbReference type="Gene3D" id="2.170.130.10">
    <property type="entry name" value="TonB-dependent receptor, plug domain"/>
    <property type="match status" value="1"/>
</dbReference>
<keyword evidence="11 14" id="KW-0472">Membrane</keyword>
<evidence type="ECO:0000256" key="12">
    <source>
        <dbReference type="ARBA" id="ARBA00023170"/>
    </source>
</evidence>
<feature type="short sequence motif" description="TonB C-terminal box" evidence="15">
    <location>
        <begin position="686"/>
        <end position="703"/>
    </location>
</feature>
<evidence type="ECO:0000256" key="15">
    <source>
        <dbReference type="PROSITE-ProRule" id="PRU10144"/>
    </source>
</evidence>
<dbReference type="InterPro" id="IPR010105">
    <property type="entry name" value="TonB_sidphr_rcpt"/>
</dbReference>
<dbReference type="NCBIfam" id="TIGR01783">
    <property type="entry name" value="TonB-siderophor"/>
    <property type="match status" value="1"/>
</dbReference>
<dbReference type="PROSITE" id="PS52016">
    <property type="entry name" value="TONB_DEPENDENT_REC_3"/>
    <property type="match status" value="1"/>
</dbReference>
<organism evidence="20 21">
    <name type="scientific">Pseudoalteromonas fenneropenaei</name>
    <dbReference type="NCBI Taxonomy" id="1737459"/>
    <lineage>
        <taxon>Bacteria</taxon>
        <taxon>Pseudomonadati</taxon>
        <taxon>Pseudomonadota</taxon>
        <taxon>Gammaproteobacteria</taxon>
        <taxon>Alteromonadales</taxon>
        <taxon>Pseudoalteromonadaceae</taxon>
        <taxon>Pseudoalteromonas</taxon>
    </lineage>
</organism>
<comment type="caution">
    <text evidence="20">The sequence shown here is derived from an EMBL/GenBank/DDBJ whole genome shotgun (WGS) entry which is preliminary data.</text>
</comment>
<keyword evidence="4 14" id="KW-1134">Transmembrane beta strand</keyword>
<dbReference type="Pfam" id="PF00593">
    <property type="entry name" value="TonB_dep_Rec_b-barrel"/>
    <property type="match status" value="1"/>
</dbReference>
<dbReference type="EMBL" id="JBHRSD010000011">
    <property type="protein sequence ID" value="MFC3032246.1"/>
    <property type="molecule type" value="Genomic_DNA"/>
</dbReference>
<keyword evidence="10 16" id="KW-0798">TonB box</keyword>
<evidence type="ECO:0000256" key="7">
    <source>
        <dbReference type="ARBA" id="ARBA00022729"/>
    </source>
</evidence>
<evidence type="ECO:0000256" key="8">
    <source>
        <dbReference type="ARBA" id="ARBA00023004"/>
    </source>
</evidence>
<dbReference type="RefSeq" id="WP_377122458.1">
    <property type="nucleotide sequence ID" value="NZ_JBHRSD010000011.1"/>
</dbReference>
<evidence type="ECO:0000256" key="14">
    <source>
        <dbReference type="PROSITE-ProRule" id="PRU01360"/>
    </source>
</evidence>
<feature type="chain" id="PRO_5047459855" evidence="17">
    <location>
        <begin position="37"/>
        <end position="703"/>
    </location>
</feature>
<feature type="signal peptide" evidence="17">
    <location>
        <begin position="1"/>
        <end position="36"/>
    </location>
</feature>
<feature type="domain" description="TonB-dependent receptor plug" evidence="19">
    <location>
        <begin position="61"/>
        <end position="169"/>
    </location>
</feature>
<evidence type="ECO:0000313" key="21">
    <source>
        <dbReference type="Proteomes" id="UP001595453"/>
    </source>
</evidence>
<keyword evidence="13 14" id="KW-0998">Cell outer membrane</keyword>
<dbReference type="InterPro" id="IPR000531">
    <property type="entry name" value="Beta-barrel_TonB"/>
</dbReference>
<keyword evidence="6 14" id="KW-0812">Transmembrane</keyword>
<feature type="domain" description="TonB-dependent receptor-like beta-barrel" evidence="18">
    <location>
        <begin position="246"/>
        <end position="674"/>
    </location>
</feature>
<dbReference type="InterPro" id="IPR037066">
    <property type="entry name" value="Plug_dom_sf"/>
</dbReference>
<evidence type="ECO:0000256" key="17">
    <source>
        <dbReference type="SAM" id="SignalP"/>
    </source>
</evidence>
<dbReference type="PROSITE" id="PS01156">
    <property type="entry name" value="TONB_DEPENDENT_REC_2"/>
    <property type="match status" value="1"/>
</dbReference>
<evidence type="ECO:0000259" key="18">
    <source>
        <dbReference type="Pfam" id="PF00593"/>
    </source>
</evidence>
<gene>
    <name evidence="20" type="ORF">ACFOEE_06935</name>
</gene>
<dbReference type="PANTHER" id="PTHR30442">
    <property type="entry name" value="IRON III DICITRATE TRANSPORT PROTEIN FECA"/>
    <property type="match status" value="1"/>
</dbReference>
<dbReference type="SUPFAM" id="SSF56935">
    <property type="entry name" value="Porins"/>
    <property type="match status" value="1"/>
</dbReference>